<evidence type="ECO:0000256" key="4">
    <source>
        <dbReference type="ARBA" id="ARBA00022840"/>
    </source>
</evidence>
<dbReference type="Gene3D" id="3.40.50.300">
    <property type="entry name" value="P-loop containing nucleotide triphosphate hydrolases"/>
    <property type="match status" value="1"/>
</dbReference>
<gene>
    <name evidence="6" type="ORF">STSP2_03504</name>
</gene>
<evidence type="ECO:0000256" key="3">
    <source>
        <dbReference type="ARBA" id="ARBA00022777"/>
    </source>
</evidence>
<proteinExistence type="predicted"/>
<evidence type="ECO:0000256" key="1">
    <source>
        <dbReference type="ARBA" id="ARBA00022679"/>
    </source>
</evidence>
<dbReference type="GO" id="GO:0005524">
    <property type="term" value="F:ATP binding"/>
    <property type="evidence" value="ECO:0007669"/>
    <property type="project" value="UniProtKB-KW"/>
</dbReference>
<evidence type="ECO:0000313" key="6">
    <source>
        <dbReference type="EMBL" id="AQT70298.1"/>
    </source>
</evidence>
<dbReference type="EMBL" id="CP019791">
    <property type="protein sequence ID" value="AQT70298.1"/>
    <property type="molecule type" value="Genomic_DNA"/>
</dbReference>
<keyword evidence="7" id="KW-1185">Reference proteome</keyword>
<dbReference type="GO" id="GO:0051731">
    <property type="term" value="F:polynucleotide 5'-hydroxyl-kinase activity"/>
    <property type="evidence" value="ECO:0007669"/>
    <property type="project" value="InterPro"/>
</dbReference>
<reference evidence="7" key="1">
    <citation type="submission" date="2017-02" db="EMBL/GenBank/DDBJ databases">
        <title>Comparative genomics and description of representatives of a novel lineage of planctomycetes thriving in anoxic sediments.</title>
        <authorList>
            <person name="Spring S."/>
            <person name="Bunk B."/>
            <person name="Sproer C."/>
        </authorList>
    </citation>
    <scope>NUCLEOTIDE SEQUENCE [LARGE SCALE GENOMIC DNA]</scope>
    <source>
        <strain evidence="7">ST-NAGAB-D1</strain>
    </source>
</reference>
<dbReference type="InterPro" id="IPR027417">
    <property type="entry name" value="P-loop_NTPase"/>
</dbReference>
<accession>A0A1U9NRF7</accession>
<evidence type="ECO:0000313" key="7">
    <source>
        <dbReference type="Proteomes" id="UP000189674"/>
    </source>
</evidence>
<keyword evidence="2" id="KW-0547">Nucleotide-binding</keyword>
<evidence type="ECO:0000259" key="5">
    <source>
        <dbReference type="Pfam" id="PF16575"/>
    </source>
</evidence>
<dbReference type="AlphaFoldDB" id="A0A1U9NRF7"/>
<name>A0A1U9NRF7_9BACT</name>
<dbReference type="InterPro" id="IPR045116">
    <property type="entry name" value="Clp1/Grc3"/>
</dbReference>
<dbReference type="InterPro" id="IPR032319">
    <property type="entry name" value="CLP1_P"/>
</dbReference>
<dbReference type="KEGG" id="alus:STSP2_03504"/>
<dbReference type="PANTHER" id="PTHR12755:SF3">
    <property type="entry name" value="POLYNUCLEOTIDE 5'-HYDROXYL-KINASE NOL9"/>
    <property type="match status" value="1"/>
</dbReference>
<feature type="domain" description="Clp1 P-loop" evidence="5">
    <location>
        <begin position="22"/>
        <end position="198"/>
    </location>
</feature>
<sequence>MQINELTQKIIAEKPRTILVLGACDTGKTTFTLDLAKRLVQHSPTAILDSDTGQSHIGLPSTIAYANLTPGTTDYQSLTANAPAFIGDVTPTGHLLQFCAALHNCLRSAREHAHTVLIDTPGYISDSTARALWHETYRLIAPDLIIALQKENELEHILASLPKNARITRIIAPSHIPAKTPAARRAYRSNLFRRYFNNARTWTVDLKTTPYQSRSNLTPQNIANRVLALRNYNSHDTALAIAKEYDPRTRQLTILSPATPCSDIAALIFGDFTLEPAAIP</sequence>
<keyword evidence="4" id="KW-0067">ATP-binding</keyword>
<dbReference type="SUPFAM" id="SSF52540">
    <property type="entry name" value="P-loop containing nucleoside triphosphate hydrolases"/>
    <property type="match status" value="1"/>
</dbReference>
<organism evidence="6 7">
    <name type="scientific">Anaerohalosphaera lusitana</name>
    <dbReference type="NCBI Taxonomy" id="1936003"/>
    <lineage>
        <taxon>Bacteria</taxon>
        <taxon>Pseudomonadati</taxon>
        <taxon>Planctomycetota</taxon>
        <taxon>Phycisphaerae</taxon>
        <taxon>Sedimentisphaerales</taxon>
        <taxon>Anaerohalosphaeraceae</taxon>
        <taxon>Anaerohalosphaera</taxon>
    </lineage>
</organism>
<keyword evidence="1" id="KW-0808">Transferase</keyword>
<protein>
    <submittedName>
        <fullName evidence="6">Pre-mRNA cleavage and polyadenylation factor IA/II complex, subunit CLP1</fullName>
    </submittedName>
</protein>
<dbReference type="GO" id="GO:0006396">
    <property type="term" value="P:RNA processing"/>
    <property type="evidence" value="ECO:0007669"/>
    <property type="project" value="InterPro"/>
</dbReference>
<keyword evidence="3" id="KW-0418">Kinase</keyword>
<dbReference type="PANTHER" id="PTHR12755">
    <property type="entry name" value="CLEAVAGE/POLYADENYLATION FACTOR IA SUBUNIT CLP1P"/>
    <property type="match status" value="1"/>
</dbReference>
<evidence type="ECO:0000256" key="2">
    <source>
        <dbReference type="ARBA" id="ARBA00022741"/>
    </source>
</evidence>
<dbReference type="STRING" id="1936003.STSP2_03504"/>
<dbReference type="Pfam" id="PF16575">
    <property type="entry name" value="CLP1_P"/>
    <property type="match status" value="1"/>
</dbReference>
<dbReference type="Proteomes" id="UP000189674">
    <property type="component" value="Chromosome"/>
</dbReference>